<keyword evidence="3" id="KW-1185">Reference proteome</keyword>
<feature type="region of interest" description="Disordered" evidence="1">
    <location>
        <begin position="78"/>
        <end position="98"/>
    </location>
</feature>
<dbReference type="RefSeq" id="WP_387416172.1">
    <property type="nucleotide sequence ID" value="NZ_JBIASD010000025.1"/>
</dbReference>
<dbReference type="EMBL" id="JBIASD010000025">
    <property type="protein sequence ID" value="MFF3669898.1"/>
    <property type="molecule type" value="Genomic_DNA"/>
</dbReference>
<reference evidence="2 3" key="1">
    <citation type="submission" date="2024-10" db="EMBL/GenBank/DDBJ databases">
        <title>The Natural Products Discovery Center: Release of the First 8490 Sequenced Strains for Exploring Actinobacteria Biosynthetic Diversity.</title>
        <authorList>
            <person name="Kalkreuter E."/>
            <person name="Kautsar S.A."/>
            <person name="Yang D."/>
            <person name="Bader C.D."/>
            <person name="Teijaro C.N."/>
            <person name="Fluegel L."/>
            <person name="Davis C.M."/>
            <person name="Simpson J.R."/>
            <person name="Lauterbach L."/>
            <person name="Steele A.D."/>
            <person name="Gui C."/>
            <person name="Meng S."/>
            <person name="Li G."/>
            <person name="Viehrig K."/>
            <person name="Ye F."/>
            <person name="Su P."/>
            <person name="Kiefer A.F."/>
            <person name="Nichols A."/>
            <person name="Cepeda A.J."/>
            <person name="Yan W."/>
            <person name="Fan B."/>
            <person name="Jiang Y."/>
            <person name="Adhikari A."/>
            <person name="Zheng C.-J."/>
            <person name="Schuster L."/>
            <person name="Cowan T.M."/>
            <person name="Smanski M.J."/>
            <person name="Chevrette M.G."/>
            <person name="De Carvalho L.P.S."/>
            <person name="Shen B."/>
        </authorList>
    </citation>
    <scope>NUCLEOTIDE SEQUENCE [LARGE SCALE GENOMIC DNA]</scope>
    <source>
        <strain evidence="2 3">NPDC002173</strain>
    </source>
</reference>
<gene>
    <name evidence="2" type="ORF">ACFYXI_30360</name>
</gene>
<evidence type="ECO:0000313" key="2">
    <source>
        <dbReference type="EMBL" id="MFF3669898.1"/>
    </source>
</evidence>
<evidence type="ECO:0000313" key="3">
    <source>
        <dbReference type="Proteomes" id="UP001602013"/>
    </source>
</evidence>
<evidence type="ECO:0008006" key="4">
    <source>
        <dbReference type="Google" id="ProtNLM"/>
    </source>
</evidence>
<sequence>MAWDAELTTLTTRSAAPLFARPEPRASFTDLVRGLLADVPRKNSWQLSDHIGHSTANRFEHLLDRAKWDVEALRERENSSFPGCLRAKPTRPDPDIPC</sequence>
<evidence type="ECO:0000256" key="1">
    <source>
        <dbReference type="SAM" id="MobiDB-lite"/>
    </source>
</evidence>
<dbReference type="Proteomes" id="UP001602013">
    <property type="component" value="Unassembled WGS sequence"/>
</dbReference>
<protein>
    <recommendedName>
        <fullName evidence="4">Transposase IS701-like DDE domain-containing protein</fullName>
    </recommendedName>
</protein>
<name>A0ABW6T1L9_9ACTN</name>
<comment type="caution">
    <text evidence="2">The sequence shown here is derived from an EMBL/GenBank/DDBJ whole genome shotgun (WGS) entry which is preliminary data.</text>
</comment>
<accession>A0ABW6T1L9</accession>
<organism evidence="2 3">
    <name type="scientific">Microtetraspora malaysiensis</name>
    <dbReference type="NCBI Taxonomy" id="161358"/>
    <lineage>
        <taxon>Bacteria</taxon>
        <taxon>Bacillati</taxon>
        <taxon>Actinomycetota</taxon>
        <taxon>Actinomycetes</taxon>
        <taxon>Streptosporangiales</taxon>
        <taxon>Streptosporangiaceae</taxon>
        <taxon>Microtetraspora</taxon>
    </lineage>
</organism>
<proteinExistence type="predicted"/>